<dbReference type="GO" id="GO:0005925">
    <property type="term" value="C:focal adhesion"/>
    <property type="evidence" value="ECO:0007669"/>
    <property type="project" value="TreeGrafter"/>
</dbReference>
<gene>
    <name evidence="3" type="ORF">D5F01_LYC21105</name>
</gene>
<dbReference type="GO" id="GO:0042060">
    <property type="term" value="P:wound healing"/>
    <property type="evidence" value="ECO:0007669"/>
    <property type="project" value="TreeGrafter"/>
</dbReference>
<dbReference type="GO" id="GO:0008017">
    <property type="term" value="F:microtubule binding"/>
    <property type="evidence" value="ECO:0007669"/>
    <property type="project" value="TreeGrafter"/>
</dbReference>
<organism evidence="3 4">
    <name type="scientific">Larimichthys crocea</name>
    <name type="common">Large yellow croaker</name>
    <name type="synonym">Pseudosciaena crocea</name>
    <dbReference type="NCBI Taxonomy" id="215358"/>
    <lineage>
        <taxon>Eukaryota</taxon>
        <taxon>Metazoa</taxon>
        <taxon>Chordata</taxon>
        <taxon>Craniata</taxon>
        <taxon>Vertebrata</taxon>
        <taxon>Euteleostomi</taxon>
        <taxon>Actinopterygii</taxon>
        <taxon>Neopterygii</taxon>
        <taxon>Teleostei</taxon>
        <taxon>Neoteleostei</taxon>
        <taxon>Acanthomorphata</taxon>
        <taxon>Eupercaria</taxon>
        <taxon>Sciaenidae</taxon>
        <taxon>Larimichthys</taxon>
    </lineage>
</organism>
<dbReference type="GO" id="GO:0045104">
    <property type="term" value="P:intermediate filament cytoskeleton organization"/>
    <property type="evidence" value="ECO:0007669"/>
    <property type="project" value="InterPro"/>
</dbReference>
<evidence type="ECO:0000313" key="3">
    <source>
        <dbReference type="EMBL" id="KAE8280543.1"/>
    </source>
</evidence>
<dbReference type="GO" id="GO:0030056">
    <property type="term" value="C:hemidesmosome"/>
    <property type="evidence" value="ECO:0007669"/>
    <property type="project" value="TreeGrafter"/>
</dbReference>
<dbReference type="PANTHER" id="PTHR23169">
    <property type="entry name" value="ENVOPLAKIN"/>
    <property type="match status" value="1"/>
</dbReference>
<keyword evidence="1" id="KW-0175">Coiled coil</keyword>
<evidence type="ECO:0000256" key="1">
    <source>
        <dbReference type="SAM" id="Coils"/>
    </source>
</evidence>
<dbReference type="GO" id="GO:0005882">
    <property type="term" value="C:intermediate filament"/>
    <property type="evidence" value="ECO:0007669"/>
    <property type="project" value="TreeGrafter"/>
</dbReference>
<evidence type="ECO:0000256" key="2">
    <source>
        <dbReference type="SAM" id="MobiDB-lite"/>
    </source>
</evidence>
<reference evidence="3 4" key="1">
    <citation type="submission" date="2019-07" db="EMBL/GenBank/DDBJ databases">
        <title>Chromosome genome assembly for large yellow croaker.</title>
        <authorList>
            <person name="Xiao S."/>
        </authorList>
    </citation>
    <scope>NUCLEOTIDE SEQUENCE [LARGE SCALE GENOMIC DNA]</scope>
    <source>
        <strain evidence="3">JMULYC20181020</strain>
        <tissue evidence="3">Muscle</tissue>
    </source>
</reference>
<dbReference type="GO" id="GO:0005198">
    <property type="term" value="F:structural molecule activity"/>
    <property type="evidence" value="ECO:0007669"/>
    <property type="project" value="TreeGrafter"/>
</dbReference>
<dbReference type="GO" id="GO:0016020">
    <property type="term" value="C:membrane"/>
    <property type="evidence" value="ECO:0007669"/>
    <property type="project" value="TreeGrafter"/>
</dbReference>
<dbReference type="Gene3D" id="1.20.58.60">
    <property type="match status" value="1"/>
</dbReference>
<feature type="compositionally biased region" description="Polar residues" evidence="2">
    <location>
        <begin position="160"/>
        <end position="170"/>
    </location>
</feature>
<dbReference type="EMBL" id="REGW02000021">
    <property type="protein sequence ID" value="KAE8280543.1"/>
    <property type="molecule type" value="Genomic_DNA"/>
</dbReference>
<evidence type="ECO:0000313" key="4">
    <source>
        <dbReference type="Proteomes" id="UP000424527"/>
    </source>
</evidence>
<dbReference type="SUPFAM" id="SSF46966">
    <property type="entry name" value="Spectrin repeat"/>
    <property type="match status" value="1"/>
</dbReference>
<feature type="region of interest" description="Disordered" evidence="2">
    <location>
        <begin position="160"/>
        <end position="187"/>
    </location>
</feature>
<feature type="coiled-coil region" evidence="1">
    <location>
        <begin position="17"/>
        <end position="77"/>
    </location>
</feature>
<sequence>MRQKGLGKTFNELSQLMQATKAEMDEHASDLETLQTLSKELSEISPDGNKAQIQSKMDNLSNIFNTFKDTVKEKEEEVSSCQDQLGEFRSAASTLTKWLEETNEKVPVVQPSSEKSLEKDLQIVTGLLDEWTSKGPAVQDLNSKGSALCSLITFLTSPAKTKTPSKSAHTNGGGPGSHSYLTNKDKK</sequence>
<dbReference type="PANTHER" id="PTHR23169:SF24">
    <property type="entry name" value="DYSTONIN"/>
    <property type="match status" value="1"/>
</dbReference>
<comment type="caution">
    <text evidence="3">The sequence shown here is derived from an EMBL/GenBank/DDBJ whole genome shotgun (WGS) entry which is preliminary data.</text>
</comment>
<dbReference type="AlphaFoldDB" id="A0A6G0HN80"/>
<dbReference type="GO" id="GO:0005737">
    <property type="term" value="C:cytoplasm"/>
    <property type="evidence" value="ECO:0007669"/>
    <property type="project" value="TreeGrafter"/>
</dbReference>
<keyword evidence="4" id="KW-1185">Reference proteome</keyword>
<dbReference type="InterPro" id="IPR043197">
    <property type="entry name" value="Plakin"/>
</dbReference>
<dbReference type="GO" id="GO:0031581">
    <property type="term" value="P:hemidesmosome assembly"/>
    <property type="evidence" value="ECO:0007669"/>
    <property type="project" value="TreeGrafter"/>
</dbReference>
<protein>
    <submittedName>
        <fullName evidence="3">Dystonin 230 kDa bullous pemphigoid antigen</fullName>
    </submittedName>
</protein>
<proteinExistence type="predicted"/>
<name>A0A6G0HN80_LARCR</name>
<dbReference type="Proteomes" id="UP000424527">
    <property type="component" value="Unassembled WGS sequence"/>
</dbReference>
<accession>A0A6G0HN80</accession>